<proteinExistence type="predicted"/>
<accession>A0A382ASM6</accession>
<protein>
    <submittedName>
        <fullName evidence="2">Uncharacterized protein</fullName>
    </submittedName>
</protein>
<organism evidence="2">
    <name type="scientific">marine metagenome</name>
    <dbReference type="NCBI Taxonomy" id="408172"/>
    <lineage>
        <taxon>unclassified sequences</taxon>
        <taxon>metagenomes</taxon>
        <taxon>ecological metagenomes</taxon>
    </lineage>
</organism>
<evidence type="ECO:0000256" key="1">
    <source>
        <dbReference type="SAM" id="MobiDB-lite"/>
    </source>
</evidence>
<dbReference type="AlphaFoldDB" id="A0A382ASM6"/>
<gene>
    <name evidence="2" type="ORF">METZ01_LOCUS157322</name>
</gene>
<feature type="region of interest" description="Disordered" evidence="1">
    <location>
        <begin position="1"/>
        <end position="25"/>
    </location>
</feature>
<reference evidence="2" key="1">
    <citation type="submission" date="2018-05" db="EMBL/GenBank/DDBJ databases">
        <authorList>
            <person name="Lanie J.A."/>
            <person name="Ng W.-L."/>
            <person name="Kazmierczak K.M."/>
            <person name="Andrzejewski T.M."/>
            <person name="Davidsen T.M."/>
            <person name="Wayne K.J."/>
            <person name="Tettelin H."/>
            <person name="Glass J.I."/>
            <person name="Rusch D."/>
            <person name="Podicherti R."/>
            <person name="Tsui H.-C.T."/>
            <person name="Winkler M.E."/>
        </authorList>
    </citation>
    <scope>NUCLEOTIDE SEQUENCE</scope>
</reference>
<evidence type="ECO:0000313" key="2">
    <source>
        <dbReference type="EMBL" id="SVB04468.1"/>
    </source>
</evidence>
<sequence length="64" mass="7186">MKALKARPTVIARSEQPRVGRGGEGIEDPVMDECWVDETESFNVGPICRGYQMLALLPRRVDLQ</sequence>
<dbReference type="EMBL" id="UINC01026650">
    <property type="protein sequence ID" value="SVB04468.1"/>
    <property type="molecule type" value="Genomic_DNA"/>
</dbReference>
<name>A0A382ASM6_9ZZZZ</name>